<dbReference type="Gene3D" id="1.20.5.4130">
    <property type="match status" value="1"/>
</dbReference>
<sequence length="496" mass="57582">MAELVGGAILSAFLPVLFERLASPEFRKFFDGQILQGELKKLKITLNSVNGLLTDAEEKQITKPDVKIWLDHLREAIYEADDLLDEIEYKALKSKLKATSWMEKATGFISKYKIRQRIEAQFQHRPWIFVSEVFDVTRVTKDILRVVNPESSNYDRLDLLQRQLLKEFSSLERKLLIVLDDFWSDNTRDWYTFLKPFLEVEARKAMIKIVVTTRHESVASLTLTGPVEVRHLNELTDRECWYLLEKHAFVKDDSNAYPQLKAHGEKIAKNCRGLPLAAKTIGRLLSAERDVQKWKEISSSDIWDLKNEDINSALRLSYHYLSSLSKRCFAYCALFPKGYEFGKEEVVLLWMAEGFFVQAQGNNSKKEMEEIGNGHFNDLVTRSFFQRSKGSKSHFVMHDLFNDLAKFVSGEFCSRLEGNNSSNIVKRTRHVSYADVDLDSLQKFSGACKDNVLRTFISLEPLERRSTFKRRSTLKTDDVMLLKFNCKIQQIYLKKY</sequence>
<evidence type="ECO:0000256" key="3">
    <source>
        <dbReference type="ARBA" id="ARBA00022821"/>
    </source>
</evidence>
<accession>A0ABQ9KAA1</accession>
<proteinExistence type="predicted"/>
<dbReference type="Proteomes" id="UP001174677">
    <property type="component" value="Unassembled WGS sequence"/>
</dbReference>
<evidence type="ECO:0000256" key="2">
    <source>
        <dbReference type="ARBA" id="ARBA00022741"/>
    </source>
</evidence>
<dbReference type="SUPFAM" id="SSF52540">
    <property type="entry name" value="P-loop containing nucleoside triphosphate hydrolases"/>
    <property type="match status" value="1"/>
</dbReference>
<dbReference type="InterPro" id="IPR042197">
    <property type="entry name" value="Apaf_helical"/>
</dbReference>
<evidence type="ECO:0000259" key="4">
    <source>
        <dbReference type="Pfam" id="PF00931"/>
    </source>
</evidence>
<evidence type="ECO:0000256" key="1">
    <source>
        <dbReference type="ARBA" id="ARBA00022737"/>
    </source>
</evidence>
<evidence type="ECO:0000313" key="8">
    <source>
        <dbReference type="Proteomes" id="UP001174677"/>
    </source>
</evidence>
<evidence type="ECO:0000259" key="5">
    <source>
        <dbReference type="Pfam" id="PF18052"/>
    </source>
</evidence>
<dbReference type="PANTHER" id="PTHR23155:SF1195">
    <property type="entry name" value="DISEASE RESISTANCE PROTEIN RGA3"/>
    <property type="match status" value="1"/>
</dbReference>
<reference evidence="7 8" key="1">
    <citation type="journal article" date="2023" name="Plant Biotechnol. J.">
        <title>Chromosome-level wild Hevea brasiliensis genome provides new tools for genomic-assisted breeding and valuable loci to elevate rubber yield.</title>
        <authorList>
            <person name="Cheng H."/>
            <person name="Song X."/>
            <person name="Hu Y."/>
            <person name="Wu T."/>
            <person name="Yang Q."/>
            <person name="An Z."/>
            <person name="Feng S."/>
            <person name="Deng Z."/>
            <person name="Wu W."/>
            <person name="Zeng X."/>
            <person name="Tu M."/>
            <person name="Wang X."/>
            <person name="Huang H."/>
        </authorList>
    </citation>
    <scope>NUCLEOTIDE SEQUENCE [LARGE SCALE GENOMIC DNA]</scope>
    <source>
        <strain evidence="7">MT/VB/25A 57/8</strain>
    </source>
</reference>
<dbReference type="InterPro" id="IPR058922">
    <property type="entry name" value="WHD_DRP"/>
</dbReference>
<dbReference type="PRINTS" id="PR00364">
    <property type="entry name" value="DISEASERSIST"/>
</dbReference>
<keyword evidence="1" id="KW-0677">Repeat</keyword>
<dbReference type="Pfam" id="PF23559">
    <property type="entry name" value="WHD_DRP"/>
    <property type="match status" value="1"/>
</dbReference>
<evidence type="ECO:0000313" key="7">
    <source>
        <dbReference type="EMBL" id="KAJ9129011.1"/>
    </source>
</evidence>
<keyword evidence="8" id="KW-1185">Reference proteome</keyword>
<dbReference type="EMBL" id="JARPOI010000293">
    <property type="protein sequence ID" value="KAJ9129011.1"/>
    <property type="molecule type" value="Genomic_DNA"/>
</dbReference>
<keyword evidence="3" id="KW-0611">Plant defense</keyword>
<feature type="domain" description="NB-ARC" evidence="4">
    <location>
        <begin position="115"/>
        <end position="253"/>
    </location>
</feature>
<organism evidence="7 8">
    <name type="scientific">Hevea brasiliensis</name>
    <name type="common">Para rubber tree</name>
    <name type="synonym">Siphonia brasiliensis</name>
    <dbReference type="NCBI Taxonomy" id="3981"/>
    <lineage>
        <taxon>Eukaryota</taxon>
        <taxon>Viridiplantae</taxon>
        <taxon>Streptophyta</taxon>
        <taxon>Embryophyta</taxon>
        <taxon>Tracheophyta</taxon>
        <taxon>Spermatophyta</taxon>
        <taxon>Magnoliopsida</taxon>
        <taxon>eudicotyledons</taxon>
        <taxon>Gunneridae</taxon>
        <taxon>Pentapetalae</taxon>
        <taxon>rosids</taxon>
        <taxon>fabids</taxon>
        <taxon>Malpighiales</taxon>
        <taxon>Euphorbiaceae</taxon>
        <taxon>Crotonoideae</taxon>
        <taxon>Micrandreae</taxon>
        <taxon>Hevea</taxon>
    </lineage>
</organism>
<keyword evidence="2" id="KW-0547">Nucleotide-binding</keyword>
<evidence type="ECO:0008006" key="9">
    <source>
        <dbReference type="Google" id="ProtNLM"/>
    </source>
</evidence>
<name>A0ABQ9KAA1_HEVBR</name>
<dbReference type="Pfam" id="PF00931">
    <property type="entry name" value="NB-ARC"/>
    <property type="match status" value="1"/>
</dbReference>
<feature type="domain" description="Disease resistance protein winged helix" evidence="6">
    <location>
        <begin position="334"/>
        <end position="405"/>
    </location>
</feature>
<dbReference type="Gene3D" id="1.10.8.430">
    <property type="entry name" value="Helical domain of apoptotic protease-activating factors"/>
    <property type="match status" value="1"/>
</dbReference>
<dbReference type="InterPro" id="IPR027417">
    <property type="entry name" value="P-loop_NTPase"/>
</dbReference>
<evidence type="ECO:0000259" key="6">
    <source>
        <dbReference type="Pfam" id="PF23559"/>
    </source>
</evidence>
<dbReference type="InterPro" id="IPR041118">
    <property type="entry name" value="Rx_N"/>
</dbReference>
<dbReference type="InterPro" id="IPR002182">
    <property type="entry name" value="NB-ARC"/>
</dbReference>
<comment type="caution">
    <text evidence="7">The sequence shown here is derived from an EMBL/GenBank/DDBJ whole genome shotgun (WGS) entry which is preliminary data.</text>
</comment>
<dbReference type="Pfam" id="PF18052">
    <property type="entry name" value="Rx_N"/>
    <property type="match status" value="1"/>
</dbReference>
<feature type="domain" description="Disease resistance N-terminal" evidence="5">
    <location>
        <begin position="10"/>
        <end position="98"/>
    </location>
</feature>
<dbReference type="PANTHER" id="PTHR23155">
    <property type="entry name" value="DISEASE RESISTANCE PROTEIN RP"/>
    <property type="match status" value="1"/>
</dbReference>
<gene>
    <name evidence="7" type="ORF">P3X46_034226</name>
</gene>
<protein>
    <recommendedName>
        <fullName evidence="9">Rx N-terminal domain-containing protein</fullName>
    </recommendedName>
</protein>
<dbReference type="InterPro" id="IPR044974">
    <property type="entry name" value="Disease_R_plants"/>
</dbReference>